<feature type="compositionally biased region" description="Polar residues" evidence="1">
    <location>
        <begin position="73"/>
        <end position="83"/>
    </location>
</feature>
<feature type="compositionally biased region" description="Polar residues" evidence="1">
    <location>
        <begin position="119"/>
        <end position="128"/>
    </location>
</feature>
<keyword evidence="3" id="KW-1185">Reference proteome</keyword>
<evidence type="ECO:0000256" key="1">
    <source>
        <dbReference type="SAM" id="MobiDB-lite"/>
    </source>
</evidence>
<dbReference type="EMBL" id="LFZO01000012">
    <property type="protein sequence ID" value="KXT18022.1"/>
    <property type="molecule type" value="Genomic_DNA"/>
</dbReference>
<evidence type="ECO:0000313" key="3">
    <source>
        <dbReference type="Proteomes" id="UP000073492"/>
    </source>
</evidence>
<feature type="region of interest" description="Disordered" evidence="1">
    <location>
        <begin position="53"/>
        <end position="204"/>
    </location>
</feature>
<feature type="compositionally biased region" description="Polar residues" evidence="1">
    <location>
        <begin position="91"/>
        <end position="103"/>
    </location>
</feature>
<accession>A0A139ITT2</accession>
<reference evidence="2 3" key="1">
    <citation type="submission" date="2015-07" db="EMBL/GenBank/DDBJ databases">
        <title>Comparative genomics of the Sigatoka disease complex on banana suggests a link between parallel evolutionary changes in Pseudocercospora fijiensis and Pseudocercospora eumusae and increased virulence on the banana host.</title>
        <authorList>
            <person name="Chang T.-C."/>
            <person name="Salvucci A."/>
            <person name="Crous P.W."/>
            <person name="Stergiopoulos I."/>
        </authorList>
    </citation>
    <scope>NUCLEOTIDE SEQUENCE [LARGE SCALE GENOMIC DNA]</scope>
    <source>
        <strain evidence="2 3">CBS 116634</strain>
    </source>
</reference>
<dbReference type="AlphaFoldDB" id="A0A139ITT2"/>
<sequence>MPLPQRETWPLTLDEARTKKLTSKHSLLYRLPLGLVSNTNIIRPHQIVDLTKAEGAQPLRRAPRPAHQELNDRTSSIKPTSASESERKSHGPSTAGWTPNEIVSTKAKEPLQRSPAPSEPQQGRTSGASKKKRRLSDTAPPEDRERARSRALSPTTPAQEARVVLEDLSEQLSSNDGDAQVLDIRRQDPNGPLDQSLKMLSLER</sequence>
<gene>
    <name evidence="2" type="ORF">AC579_9642</name>
</gene>
<organism evidence="2 3">
    <name type="scientific">Pseudocercospora musae</name>
    <dbReference type="NCBI Taxonomy" id="113226"/>
    <lineage>
        <taxon>Eukaryota</taxon>
        <taxon>Fungi</taxon>
        <taxon>Dikarya</taxon>
        <taxon>Ascomycota</taxon>
        <taxon>Pezizomycotina</taxon>
        <taxon>Dothideomycetes</taxon>
        <taxon>Dothideomycetidae</taxon>
        <taxon>Mycosphaerellales</taxon>
        <taxon>Mycosphaerellaceae</taxon>
        <taxon>Pseudocercospora</taxon>
    </lineage>
</organism>
<proteinExistence type="predicted"/>
<comment type="caution">
    <text evidence="2">The sequence shown here is derived from an EMBL/GenBank/DDBJ whole genome shotgun (WGS) entry which is preliminary data.</text>
</comment>
<name>A0A139ITT2_9PEZI</name>
<dbReference type="Proteomes" id="UP000073492">
    <property type="component" value="Unassembled WGS sequence"/>
</dbReference>
<protein>
    <submittedName>
        <fullName evidence="2">Uncharacterized protein</fullName>
    </submittedName>
</protein>
<evidence type="ECO:0000313" key="2">
    <source>
        <dbReference type="EMBL" id="KXT18022.1"/>
    </source>
</evidence>